<evidence type="ECO:0000313" key="11">
    <source>
        <dbReference type="EMBL" id="KIA89933.1"/>
    </source>
</evidence>
<evidence type="ECO:0000256" key="3">
    <source>
        <dbReference type="ARBA" id="ARBA00022475"/>
    </source>
</evidence>
<proteinExistence type="inferred from homology"/>
<dbReference type="STRING" id="266749.SAMN05421876_102330"/>
<sequence length="477" mass="55497">MLLNSYFFIFFFIILFLIYWRLGKNATIQNGVLLLGSCIFYFSWSPQFLILLLVTIAATFYISKKIFAADDSSRKWWSRLGILVVLLQLLYFKYFNFFIENIHDFLQHIGFDTQKNILSIILPIGISFYSFRMIGYLLDVRNKKIKEIPSLLEYSVFVSYFPTMISGPIDRALPFVKQIKLKRDFSSENFTNGLRQLLWGLFKKLVVADSIATITSPIFETYSTLNGSALLIGSMLYFVQLYADFSGYSDMAIGISKLLGIKVHVNFKFPLFAQNAADFWRKWHISLTSWLTDFVFTPLSIQFRDFGKWGLILAIIINFFLIGLWHGAEWHYVVFGLVNGLMYVPLILGGKLGKKLKTTAGLFPTFLEARNIAITFLSFTLIMILFSVKDLAMAGEFYKKIFSSSLFQIPNFPFQKEVAVLIFFMLALEWITRHQEFALENFLNSKPRFVRWGFYYVLIFLVFLFYIAPKGYIYAQF</sequence>
<accession>A0A0C1FDN2</accession>
<evidence type="ECO:0000256" key="2">
    <source>
        <dbReference type="ARBA" id="ARBA00010323"/>
    </source>
</evidence>
<keyword evidence="3 9" id="KW-1003">Cell membrane</keyword>
<feature type="transmembrane region" description="Helical" evidence="10">
    <location>
        <begin position="414"/>
        <end position="432"/>
    </location>
</feature>
<dbReference type="PANTHER" id="PTHR13285">
    <property type="entry name" value="ACYLTRANSFERASE"/>
    <property type="match status" value="1"/>
</dbReference>
<dbReference type="AlphaFoldDB" id="A0A0C1FDN2"/>
<protein>
    <recommendedName>
        <fullName evidence="13">MBOAT family protein</fullName>
    </recommendedName>
</protein>
<feature type="transmembrane region" description="Helical" evidence="10">
    <location>
        <begin position="453"/>
        <end position="475"/>
    </location>
</feature>
<name>A0A0C1FDN2_9FLAO</name>
<feature type="transmembrane region" description="Helical" evidence="10">
    <location>
        <begin position="50"/>
        <end position="68"/>
    </location>
</feature>
<reference evidence="11 12" key="1">
    <citation type="submission" date="2014-10" db="EMBL/GenBank/DDBJ databases">
        <title>Kaistella jeonii genome.</title>
        <authorList>
            <person name="Clayton J.T."/>
            <person name="Newman J.D."/>
        </authorList>
    </citation>
    <scope>NUCLEOTIDE SEQUENCE [LARGE SCALE GENOMIC DNA]</scope>
    <source>
        <strain evidence="11 12">DSM 17048</strain>
    </source>
</reference>
<evidence type="ECO:0000313" key="12">
    <source>
        <dbReference type="Proteomes" id="UP000031473"/>
    </source>
</evidence>
<dbReference type="InterPro" id="IPR028362">
    <property type="entry name" value="AlgI"/>
</dbReference>
<dbReference type="EMBL" id="JSYL01000002">
    <property type="protein sequence ID" value="KIA89933.1"/>
    <property type="molecule type" value="Genomic_DNA"/>
</dbReference>
<keyword evidence="7 9" id="KW-0472">Membrane</keyword>
<evidence type="ECO:0000256" key="4">
    <source>
        <dbReference type="ARBA" id="ARBA00022679"/>
    </source>
</evidence>
<keyword evidence="5 10" id="KW-0812">Transmembrane</keyword>
<evidence type="ECO:0000256" key="1">
    <source>
        <dbReference type="ARBA" id="ARBA00004651"/>
    </source>
</evidence>
<dbReference type="Pfam" id="PF03062">
    <property type="entry name" value="MBOAT"/>
    <property type="match status" value="1"/>
</dbReference>
<dbReference type="InterPro" id="IPR004299">
    <property type="entry name" value="MBOAT_fam"/>
</dbReference>
<keyword evidence="12" id="KW-1185">Reference proteome</keyword>
<evidence type="ECO:0008006" key="13">
    <source>
        <dbReference type="Google" id="ProtNLM"/>
    </source>
</evidence>
<comment type="caution">
    <text evidence="11">The sequence shown here is derived from an EMBL/GenBank/DDBJ whole genome shotgun (WGS) entry which is preliminary data.</text>
</comment>
<comment type="subcellular location">
    <subcellularLocation>
        <location evidence="1">Cell membrane</location>
        <topology evidence="1">Multi-pass membrane protein</topology>
    </subcellularLocation>
</comment>
<feature type="transmembrane region" description="Helical" evidence="10">
    <location>
        <begin position="309"/>
        <end position="326"/>
    </location>
</feature>
<dbReference type="OrthoDB" id="9805788at2"/>
<dbReference type="Proteomes" id="UP000031473">
    <property type="component" value="Unassembled WGS sequence"/>
</dbReference>
<evidence type="ECO:0000256" key="7">
    <source>
        <dbReference type="ARBA" id="ARBA00023136"/>
    </source>
</evidence>
<gene>
    <name evidence="11" type="ORF">OA86_04835</name>
</gene>
<organism evidence="11 12">
    <name type="scientific">Kaistella jeonii</name>
    <dbReference type="NCBI Taxonomy" id="266749"/>
    <lineage>
        <taxon>Bacteria</taxon>
        <taxon>Pseudomonadati</taxon>
        <taxon>Bacteroidota</taxon>
        <taxon>Flavobacteriia</taxon>
        <taxon>Flavobacteriales</taxon>
        <taxon>Weeksellaceae</taxon>
        <taxon>Chryseobacterium group</taxon>
        <taxon>Kaistella</taxon>
    </lineage>
</organism>
<dbReference type="PANTHER" id="PTHR13285:SF23">
    <property type="entry name" value="TEICHOIC ACID D-ALANYLTRANSFERASE"/>
    <property type="match status" value="1"/>
</dbReference>
<dbReference type="RefSeq" id="WP_039349619.1">
    <property type="nucleotide sequence ID" value="NZ_FOLA01000002.1"/>
</dbReference>
<keyword evidence="8 9" id="KW-0012">Acyltransferase</keyword>
<feature type="transmembrane region" description="Helical" evidence="10">
    <location>
        <begin position="6"/>
        <end position="22"/>
    </location>
</feature>
<evidence type="ECO:0000256" key="10">
    <source>
        <dbReference type="SAM" id="Phobius"/>
    </source>
</evidence>
<keyword evidence="4 9" id="KW-0808">Transferase</keyword>
<dbReference type="GO" id="GO:0042121">
    <property type="term" value="P:alginic acid biosynthetic process"/>
    <property type="evidence" value="ECO:0007669"/>
    <property type="project" value="InterPro"/>
</dbReference>
<keyword evidence="6 10" id="KW-1133">Transmembrane helix</keyword>
<evidence type="ECO:0000256" key="6">
    <source>
        <dbReference type="ARBA" id="ARBA00022989"/>
    </source>
</evidence>
<feature type="transmembrane region" description="Helical" evidence="10">
    <location>
        <begin position="371"/>
        <end position="394"/>
    </location>
</feature>
<evidence type="ECO:0000256" key="9">
    <source>
        <dbReference type="PIRNR" id="PIRNR016636"/>
    </source>
</evidence>
<dbReference type="InterPro" id="IPR024194">
    <property type="entry name" value="Ac/AlaTfrase_AlgI/DltB"/>
</dbReference>
<dbReference type="InterPro" id="IPR051085">
    <property type="entry name" value="MB_O-acyltransferase"/>
</dbReference>
<feature type="transmembrane region" description="Helical" evidence="10">
    <location>
        <begin position="332"/>
        <end position="350"/>
    </location>
</feature>
<evidence type="ECO:0000256" key="5">
    <source>
        <dbReference type="ARBA" id="ARBA00022692"/>
    </source>
</evidence>
<comment type="similarity">
    <text evidence="2 9">Belongs to the membrane-bound acyltransferase family.</text>
</comment>
<feature type="transmembrane region" description="Helical" evidence="10">
    <location>
        <begin position="117"/>
        <end position="138"/>
    </location>
</feature>
<evidence type="ECO:0000256" key="8">
    <source>
        <dbReference type="ARBA" id="ARBA00023315"/>
    </source>
</evidence>
<dbReference type="PIRSF" id="PIRSF500217">
    <property type="entry name" value="AlgI"/>
    <property type="match status" value="1"/>
</dbReference>
<dbReference type="PIRSF" id="PIRSF016636">
    <property type="entry name" value="AlgI_DltB"/>
    <property type="match status" value="1"/>
</dbReference>
<dbReference type="GO" id="GO:0005886">
    <property type="term" value="C:plasma membrane"/>
    <property type="evidence" value="ECO:0007669"/>
    <property type="project" value="UniProtKB-SubCell"/>
</dbReference>
<feature type="transmembrane region" description="Helical" evidence="10">
    <location>
        <begin position="80"/>
        <end position="97"/>
    </location>
</feature>
<dbReference type="GO" id="GO:0016746">
    <property type="term" value="F:acyltransferase activity"/>
    <property type="evidence" value="ECO:0007669"/>
    <property type="project" value="UniProtKB-KW"/>
</dbReference>